<dbReference type="Pfam" id="PF17164">
    <property type="entry name" value="DUF5122"/>
    <property type="match status" value="3"/>
</dbReference>
<dbReference type="RefSeq" id="WP_175497990.1">
    <property type="nucleotide sequence ID" value="NZ_FOVF01000010.1"/>
</dbReference>
<keyword evidence="3" id="KW-1185">Reference proteome</keyword>
<dbReference type="STRING" id="578942.SAMN05216289_11093"/>
<evidence type="ECO:0000313" key="3">
    <source>
        <dbReference type="Proteomes" id="UP000198575"/>
    </source>
</evidence>
<dbReference type="Proteomes" id="UP000198575">
    <property type="component" value="Unassembled WGS sequence"/>
</dbReference>
<gene>
    <name evidence="2" type="ORF">SAMN05216289_11093</name>
</gene>
<keyword evidence="1" id="KW-0732">Signal</keyword>
<dbReference type="InterPro" id="IPR013431">
    <property type="entry name" value="Delta_60_rpt"/>
</dbReference>
<dbReference type="NCBIfam" id="TIGR02608">
    <property type="entry name" value="delta_60_rpt"/>
    <property type="match status" value="4"/>
</dbReference>
<sequence>MNIGPAPLRCALALFAQLVVAMPLAADDGDADPSFADGGQMSFVVAAPADVGNRILAITALADGALLATGFARTDATGLDVAVARITAAGVLDPDFGDLGVADFDFAGNETMRQLSVETDGRILLAGDRNNVHALVRLSGQGDLDTTFGSGGVAEIANPWPAASVGLGPLSIRSDSSRVYFAGLCKLCPDNAAWRPYVLAVTSAGVADPSFGDGGWAVVPMNVSTTAPVFALDLDGSGRPIVAVGDGSTPLAFWRLTQAGQPDPAWGDGDGRADSVHKMTGPLQLLVAADGARLYAYNSAQVRAFLPGGAVDPAFGGGLAVPLDGFENDSRINRFVLQDDGKLLGAGWVQPDAPGYEDMLLLRLGTDGAPDPSFHGGGYRRVPFDLFAGARDMAYALTLSVGRPVMAGSAQMLFDAASHWAVVRTENGLIFADDFDDGSTAAWAGQ</sequence>
<dbReference type="AlphaFoldDB" id="A0A1I4XKQ6"/>
<reference evidence="2 3" key="1">
    <citation type="submission" date="2016-10" db="EMBL/GenBank/DDBJ databases">
        <authorList>
            <person name="de Groot N.N."/>
        </authorList>
    </citation>
    <scope>NUCLEOTIDE SEQUENCE [LARGE SCALE GENOMIC DNA]</scope>
    <source>
        <strain evidence="2 3">CGMCC 1.7659</strain>
    </source>
</reference>
<evidence type="ECO:0000256" key="1">
    <source>
        <dbReference type="SAM" id="SignalP"/>
    </source>
</evidence>
<feature type="chain" id="PRO_5011710812" evidence="1">
    <location>
        <begin position="26"/>
        <end position="446"/>
    </location>
</feature>
<dbReference type="EMBL" id="FOVF01000010">
    <property type="protein sequence ID" value="SFN26427.1"/>
    <property type="molecule type" value="Genomic_DNA"/>
</dbReference>
<proteinExistence type="predicted"/>
<name>A0A1I4XKQ6_9GAMM</name>
<accession>A0A1I4XKQ6</accession>
<evidence type="ECO:0000313" key="2">
    <source>
        <dbReference type="EMBL" id="SFN26427.1"/>
    </source>
</evidence>
<protein>
    <submittedName>
        <fullName evidence="2">Delta-60 repeat domain-containing protein</fullName>
    </submittedName>
</protein>
<dbReference type="Gene3D" id="2.80.10.50">
    <property type="match status" value="2"/>
</dbReference>
<organism evidence="2 3">
    <name type="scientific">Dokdonella immobilis</name>
    <dbReference type="NCBI Taxonomy" id="578942"/>
    <lineage>
        <taxon>Bacteria</taxon>
        <taxon>Pseudomonadati</taxon>
        <taxon>Pseudomonadota</taxon>
        <taxon>Gammaproteobacteria</taxon>
        <taxon>Lysobacterales</taxon>
        <taxon>Rhodanobacteraceae</taxon>
        <taxon>Dokdonella</taxon>
    </lineage>
</organism>
<feature type="signal peptide" evidence="1">
    <location>
        <begin position="1"/>
        <end position="25"/>
    </location>
</feature>